<dbReference type="Pfam" id="PF03352">
    <property type="entry name" value="Adenine_glyco"/>
    <property type="match status" value="1"/>
</dbReference>
<name>A0A0R2M1M8_9LACO</name>
<dbReference type="GO" id="GO:0008725">
    <property type="term" value="F:DNA-3-methyladenine glycosylase activity"/>
    <property type="evidence" value="ECO:0007669"/>
    <property type="project" value="InterPro"/>
</dbReference>
<dbReference type="Proteomes" id="UP000051783">
    <property type="component" value="Unassembled WGS sequence"/>
</dbReference>
<organism evidence="1 2">
    <name type="scientific">Lactiplantibacillus xiangfangensis</name>
    <dbReference type="NCBI Taxonomy" id="942150"/>
    <lineage>
        <taxon>Bacteria</taxon>
        <taxon>Bacillati</taxon>
        <taxon>Bacillota</taxon>
        <taxon>Bacilli</taxon>
        <taxon>Lactobacillales</taxon>
        <taxon>Lactobacillaceae</taxon>
        <taxon>Lactiplantibacillus</taxon>
    </lineage>
</organism>
<evidence type="ECO:0000313" key="1">
    <source>
        <dbReference type="EMBL" id="KRO07769.1"/>
    </source>
</evidence>
<dbReference type="STRING" id="942150.IV64_GL001223"/>
<dbReference type="AlphaFoldDB" id="A0A0R2M1M8"/>
<comment type="caution">
    <text evidence="1">The sequence shown here is derived from an EMBL/GenBank/DDBJ whole genome shotgun (WGS) entry which is preliminary data.</text>
</comment>
<keyword evidence="2" id="KW-1185">Reference proteome</keyword>
<protein>
    <submittedName>
        <fullName evidence="1">DNA-3-methyladenine glycosylase I</fullName>
    </submittedName>
</protein>
<dbReference type="RefSeq" id="WP_057707516.1">
    <property type="nucleotide sequence ID" value="NZ_JQCL01000098.1"/>
</dbReference>
<dbReference type="EMBL" id="JQCL01000098">
    <property type="protein sequence ID" value="KRO07769.1"/>
    <property type="molecule type" value="Genomic_DNA"/>
</dbReference>
<reference evidence="1 2" key="1">
    <citation type="journal article" date="2015" name="Genome Announc.">
        <title>Expanding the biotechnology potential of lactobacilli through comparative genomics of 213 strains and associated genera.</title>
        <authorList>
            <person name="Sun Z."/>
            <person name="Harris H.M."/>
            <person name="McCann A."/>
            <person name="Guo C."/>
            <person name="Argimon S."/>
            <person name="Zhang W."/>
            <person name="Yang X."/>
            <person name="Jeffery I.B."/>
            <person name="Cooney J.C."/>
            <person name="Kagawa T.F."/>
            <person name="Liu W."/>
            <person name="Song Y."/>
            <person name="Salvetti E."/>
            <person name="Wrobel A."/>
            <person name="Rasinkangas P."/>
            <person name="Parkhill J."/>
            <person name="Rea M.C."/>
            <person name="O'Sullivan O."/>
            <person name="Ritari J."/>
            <person name="Douillard F.P."/>
            <person name="Paul Ross R."/>
            <person name="Yang R."/>
            <person name="Briner A.E."/>
            <person name="Felis G.E."/>
            <person name="de Vos W.M."/>
            <person name="Barrangou R."/>
            <person name="Klaenhammer T.R."/>
            <person name="Caufield P.W."/>
            <person name="Cui Y."/>
            <person name="Zhang H."/>
            <person name="O'Toole P.W."/>
        </authorList>
    </citation>
    <scope>NUCLEOTIDE SEQUENCE [LARGE SCALE GENOMIC DNA]</scope>
    <source>
        <strain evidence="1 2">LMG 26013</strain>
    </source>
</reference>
<dbReference type="PANTHER" id="PTHR30037:SF4">
    <property type="entry name" value="DNA-3-METHYLADENINE GLYCOSYLASE I"/>
    <property type="match status" value="1"/>
</dbReference>
<evidence type="ECO:0000313" key="2">
    <source>
        <dbReference type="Proteomes" id="UP000051783"/>
    </source>
</evidence>
<dbReference type="InterPro" id="IPR011257">
    <property type="entry name" value="DNA_glycosylase"/>
</dbReference>
<dbReference type="InterPro" id="IPR052891">
    <property type="entry name" value="DNA-3mA_glycosylase"/>
</dbReference>
<dbReference type="PATRIC" id="fig|942150.3.peg.1260"/>
<dbReference type="OrthoDB" id="2289642at2"/>
<dbReference type="Gene3D" id="1.10.340.30">
    <property type="entry name" value="Hypothetical protein, domain 2"/>
    <property type="match status" value="1"/>
</dbReference>
<sequence>MITDWFDDDPLFNRYYPDNPDYRYYFENEWGIPIHNDAHLFELLSLVGFAAGLNWQVVLNKRQSFDAAFAHWNINQVAQMTPLTIAELLRNPTIIRNARKIGAVIHNANVIRRLIRQYGSFDQYLWHQIHYQQLVLSVEHLRDLPRQTAVSKQLSKQMQADGFQFAGAITIQAWLVTTGLITARRDHRGIIKAKNVRQITDER</sequence>
<proteinExistence type="predicted"/>
<gene>
    <name evidence="1" type="ORF">IV64_GL001223</name>
</gene>
<accession>A0A0R2M1M8</accession>
<dbReference type="PANTHER" id="PTHR30037">
    <property type="entry name" value="DNA-3-METHYLADENINE GLYCOSYLASE 1"/>
    <property type="match status" value="1"/>
</dbReference>
<dbReference type="SUPFAM" id="SSF48150">
    <property type="entry name" value="DNA-glycosylase"/>
    <property type="match status" value="1"/>
</dbReference>
<dbReference type="InterPro" id="IPR005019">
    <property type="entry name" value="Adenine_glyco"/>
</dbReference>
<dbReference type="GO" id="GO:0006284">
    <property type="term" value="P:base-excision repair"/>
    <property type="evidence" value="ECO:0007669"/>
    <property type="project" value="InterPro"/>
</dbReference>